<dbReference type="RefSeq" id="WP_152828506.1">
    <property type="nucleotide sequence ID" value="NZ_WHUT02000016.1"/>
</dbReference>
<dbReference type="EMBL" id="WHUT02000016">
    <property type="protein sequence ID" value="NUB46512.1"/>
    <property type="molecule type" value="Genomic_DNA"/>
</dbReference>
<organism evidence="1 2">
    <name type="scientific">Fertoeibacter niger</name>
    <dbReference type="NCBI Taxonomy" id="2656921"/>
    <lineage>
        <taxon>Bacteria</taxon>
        <taxon>Pseudomonadati</taxon>
        <taxon>Pseudomonadota</taxon>
        <taxon>Alphaproteobacteria</taxon>
        <taxon>Rhodobacterales</taxon>
        <taxon>Paracoccaceae</taxon>
        <taxon>Fertoeibacter</taxon>
    </lineage>
</organism>
<evidence type="ECO:0000313" key="2">
    <source>
        <dbReference type="Proteomes" id="UP000484076"/>
    </source>
</evidence>
<dbReference type="Proteomes" id="UP000484076">
    <property type="component" value="Unassembled WGS sequence"/>
</dbReference>
<gene>
    <name evidence="1" type="ORF">GEU84_019135</name>
</gene>
<accession>A0A8X8H0D9</accession>
<comment type="caution">
    <text evidence="1">The sequence shown here is derived from an EMBL/GenBank/DDBJ whole genome shotgun (WGS) entry which is preliminary data.</text>
</comment>
<reference evidence="1" key="1">
    <citation type="submission" date="2020-05" db="EMBL/GenBank/DDBJ databases">
        <title>Fertoebacter nigrum gen. nov., sp. nov., a new member of the family Rhodobacteraceae.</title>
        <authorList>
            <person name="Szuroczki S."/>
            <person name="Abbaszade G."/>
            <person name="Buni D."/>
            <person name="Schumann P."/>
            <person name="Toth E."/>
        </authorList>
    </citation>
    <scope>NUCLEOTIDE SEQUENCE</scope>
    <source>
        <strain evidence="1">RG-N-1a</strain>
    </source>
</reference>
<name>A0A8X8H0D9_9RHOB</name>
<protein>
    <submittedName>
        <fullName evidence="1">Uncharacterized protein</fullName>
    </submittedName>
</protein>
<dbReference type="AlphaFoldDB" id="A0A8X8H0D9"/>
<evidence type="ECO:0000313" key="1">
    <source>
        <dbReference type="EMBL" id="NUB46512.1"/>
    </source>
</evidence>
<proteinExistence type="predicted"/>
<sequence>MHLTFAPMRHDMPLVLRRHGDRLCVNGAELDLSGIPEGAVLPRAAVACDWLAGDIERRDGILHLVLILPHGPDAPEATLFPAPILLTGDGPVTLPPYTALSGGGVA</sequence>
<keyword evidence="2" id="KW-1185">Reference proteome</keyword>